<dbReference type="InterPro" id="IPR000743">
    <property type="entry name" value="Glyco_hydro_28"/>
</dbReference>
<dbReference type="InterPro" id="IPR012334">
    <property type="entry name" value="Pectin_lyas_fold"/>
</dbReference>
<dbReference type="InterPro" id="IPR051801">
    <property type="entry name" value="GH28_Enzymes"/>
</dbReference>
<keyword evidence="2 4" id="KW-0378">Hydrolase</keyword>
<dbReference type="KEGG" id="cgo:Corgl_1672"/>
<evidence type="ECO:0000256" key="2">
    <source>
        <dbReference type="ARBA" id="ARBA00022801"/>
    </source>
</evidence>
<reference evidence="6" key="1">
    <citation type="journal article" date="2013" name="Stand. Genomic Sci.">
        <title>Complete genome sequence of Coriobacterium glomerans type strain (PW2(T)) from the midgut of Pyrrhocoris apterus L. (red soldier bug).</title>
        <authorList>
            <person name="Stackebrandt E."/>
            <person name="Zeytun A."/>
            <person name="Lapidus A."/>
            <person name="Nolan M."/>
            <person name="Lucas S."/>
            <person name="Hammon N."/>
            <person name="Deshpande S."/>
            <person name="Cheng J.F."/>
            <person name="Tapia R."/>
            <person name="Goodwin L.A."/>
            <person name="Pitluck S."/>
            <person name="Liolios K."/>
            <person name="Pagani I."/>
            <person name="Ivanova N."/>
            <person name="Mavromatis K."/>
            <person name="Mikhailova N."/>
            <person name="Huntemann M."/>
            <person name="Pati A."/>
            <person name="Chen A."/>
            <person name="Palaniappan K."/>
            <person name="Chang Y.J."/>
            <person name="Land M."/>
            <person name="Hauser L."/>
            <person name="Rohde M."/>
            <person name="Pukall R."/>
            <person name="Goker M."/>
            <person name="Detter J.C."/>
            <person name="Woyke T."/>
            <person name="Bristow J."/>
            <person name="Eisen J.A."/>
            <person name="Markowitz V."/>
            <person name="Hugenholtz P."/>
            <person name="Kyrpides N.C."/>
            <person name="Klenk H.P."/>
        </authorList>
    </citation>
    <scope>NUCLEOTIDE SEQUENCE</scope>
    <source>
        <strain evidence="6">ATCC 49209 / DSM 20642 / JCM 10262 / PW2</strain>
    </source>
</reference>
<name>F2NB19_CORGP</name>
<dbReference type="PANTHER" id="PTHR31339">
    <property type="entry name" value="PECTIN LYASE-RELATED"/>
    <property type="match status" value="1"/>
</dbReference>
<evidence type="ECO:0000313" key="5">
    <source>
        <dbReference type="EMBL" id="AEB07770.1"/>
    </source>
</evidence>
<dbReference type="GO" id="GO:0004650">
    <property type="term" value="F:polygalacturonase activity"/>
    <property type="evidence" value="ECO:0007669"/>
    <property type="project" value="InterPro"/>
</dbReference>
<dbReference type="STRING" id="700015.Corgl_1672"/>
<dbReference type="Gene3D" id="2.160.20.10">
    <property type="entry name" value="Single-stranded right-handed beta-helix, Pectin lyase-like"/>
    <property type="match status" value="1"/>
</dbReference>
<keyword evidence="6" id="KW-1185">Reference proteome</keyword>
<gene>
    <name evidence="5" type="ordered locus">Corgl_1672</name>
</gene>
<dbReference type="EMBL" id="CP002628">
    <property type="protein sequence ID" value="AEB07770.1"/>
    <property type="molecule type" value="Genomic_DNA"/>
</dbReference>
<dbReference type="SUPFAM" id="SSF51126">
    <property type="entry name" value="Pectin lyase-like"/>
    <property type="match status" value="1"/>
</dbReference>
<protein>
    <submittedName>
        <fullName evidence="5">Uncharacterized protein</fullName>
    </submittedName>
</protein>
<dbReference type="PANTHER" id="PTHR31339:SF9">
    <property type="entry name" value="PLASMIN AND FIBRONECTIN-BINDING PROTEIN A"/>
    <property type="match status" value="1"/>
</dbReference>
<comment type="similarity">
    <text evidence="1 4">Belongs to the glycosyl hydrolase 28 family.</text>
</comment>
<dbReference type="RefSeq" id="WP_013709512.1">
    <property type="nucleotide sequence ID" value="NC_015389.1"/>
</dbReference>
<dbReference type="AlphaFoldDB" id="F2NB19"/>
<dbReference type="InterPro" id="IPR011050">
    <property type="entry name" value="Pectin_lyase_fold/virulence"/>
</dbReference>
<dbReference type="HOGENOM" id="CLU_658438_0_0_11"/>
<dbReference type="Proteomes" id="UP000006851">
    <property type="component" value="Chromosome"/>
</dbReference>
<evidence type="ECO:0000313" key="6">
    <source>
        <dbReference type="Proteomes" id="UP000006851"/>
    </source>
</evidence>
<dbReference type="GO" id="GO:0005975">
    <property type="term" value="P:carbohydrate metabolic process"/>
    <property type="evidence" value="ECO:0007669"/>
    <property type="project" value="InterPro"/>
</dbReference>
<evidence type="ECO:0000256" key="1">
    <source>
        <dbReference type="ARBA" id="ARBA00008834"/>
    </source>
</evidence>
<organism evidence="5 6">
    <name type="scientific">Coriobacterium glomerans (strain ATCC 49209 / DSM 20642 / JCM 10262 / PW2)</name>
    <dbReference type="NCBI Taxonomy" id="700015"/>
    <lineage>
        <taxon>Bacteria</taxon>
        <taxon>Bacillati</taxon>
        <taxon>Actinomycetota</taxon>
        <taxon>Coriobacteriia</taxon>
        <taxon>Coriobacteriales</taxon>
        <taxon>Coriobacteriaceae</taxon>
        <taxon>Coriobacterium</taxon>
    </lineage>
</organism>
<proteinExistence type="inferred from homology"/>
<sequence>MVQHQDLTIPAEASGGASLATSAFQEAFDRARETGPARVVVPAGTYRIGSVLMHGDTELHLRAGAQILGSEDIDDYTDWDISTTLRYVDDPDIARIQGLCEHYARALITVADARNVAITGEPGSKIDGVDCFDPNGEEGFRGAMGIRICRCEGVRLSGYQFVNAANWSHQIDSCTDVRIEDVAVRGGHDGFNVHHCDNVIIRRCDLRCGDDCVAGFDARNVLIEDCLLNTACNALRLGCANLLVEHCRFSGPGEYPHILEGTYHMHAAVKYYSIKGDVIREDACNWLIRDCTFERPGRLINYDYGSAKGYQTERPLLNVRFEDIRVIGASQPSFFRGTEEEPGSLEFTRAKIVFDPDADHIGEPFVQIGERAVLKCNQVDYAAAGDEPFSGPRIVRADEVAATTLRCAPDDEMHRAK</sequence>
<evidence type="ECO:0000256" key="4">
    <source>
        <dbReference type="RuleBase" id="RU361169"/>
    </source>
</evidence>
<accession>F2NB19</accession>
<dbReference type="eggNOG" id="COG5434">
    <property type="taxonomic scope" value="Bacteria"/>
</dbReference>
<keyword evidence="3 4" id="KW-0326">Glycosidase</keyword>
<evidence type="ECO:0000256" key="3">
    <source>
        <dbReference type="ARBA" id="ARBA00023295"/>
    </source>
</evidence>
<dbReference type="Pfam" id="PF00295">
    <property type="entry name" value="Glyco_hydro_28"/>
    <property type="match status" value="1"/>
</dbReference>